<organism evidence="2 3">
    <name type="scientific">Boudabousia marimammalium</name>
    <dbReference type="NCBI Taxonomy" id="156892"/>
    <lineage>
        <taxon>Bacteria</taxon>
        <taxon>Bacillati</taxon>
        <taxon>Actinomycetota</taxon>
        <taxon>Actinomycetes</taxon>
        <taxon>Actinomycetales</taxon>
        <taxon>Actinomycetaceae</taxon>
        <taxon>Boudabousia</taxon>
    </lineage>
</organism>
<accession>A0A1Q5PLZ4</accession>
<feature type="transmembrane region" description="Helical" evidence="1">
    <location>
        <begin position="172"/>
        <end position="191"/>
    </location>
</feature>
<keyword evidence="1" id="KW-0812">Transmembrane</keyword>
<proteinExistence type="predicted"/>
<protein>
    <submittedName>
        <fullName evidence="2">Uncharacterized protein</fullName>
    </submittedName>
</protein>
<reference evidence="3" key="1">
    <citation type="submission" date="2016-11" db="EMBL/GenBank/DDBJ databases">
        <title>Actinomyces gypaetusis sp. nov. isolated from Gypaetus barbatus in Qinghai Tibet Plateau China.</title>
        <authorList>
            <person name="Meng X."/>
        </authorList>
    </citation>
    <scope>NUCLEOTIDE SEQUENCE [LARGE SCALE GENOMIC DNA]</scope>
    <source>
        <strain evidence="3">DSM 15383</strain>
    </source>
</reference>
<feature type="transmembrane region" description="Helical" evidence="1">
    <location>
        <begin position="230"/>
        <end position="248"/>
    </location>
</feature>
<sequence>MYSPTGSEVTTMSLKTTSSKPAFAIYHSLSFWLIAAVTAVFVLFSAQTFEFWRPSSWQTLAANWREATLGISILASVLASLPAMLLRTNNVIVGAAPAVKTSTIILRHQLQVLAPIYTGLIIGTIPYLVRLISSGAPDFTLSVLISLLATSAAIMALTLLAYTVAIFSPKQFGMLFAPLAVAFVAILPTFLNETVLFNTGYSTLSGATVWLTKFPPTGAQLAMGVEVSRLGIFTLMALCAYYLLNLYLGNRNQKTLWVVPALPILVLIPAMLVSPPLFYFQDEPSHCENSATGIKICTYAVEKSIAPIIAEEANKILALTDTAPESIRIQQDHYQQNVKADPQSITVPTTGSFTNQEYRTQVRAEISDYLTGNKKCPAGDASSESSQSSASEISRAASNAILIKTVGDQPEENSDATKVLKLDTLTEDYSEETKTLLKLSDSQFTEWFSRNRDALMNCQLEQLGIPQ</sequence>
<evidence type="ECO:0000313" key="3">
    <source>
        <dbReference type="Proteomes" id="UP000186465"/>
    </source>
</evidence>
<feature type="transmembrane region" description="Helical" evidence="1">
    <location>
        <begin position="141"/>
        <end position="165"/>
    </location>
</feature>
<keyword evidence="1" id="KW-1133">Transmembrane helix</keyword>
<feature type="transmembrane region" description="Helical" evidence="1">
    <location>
        <begin position="110"/>
        <end position="129"/>
    </location>
</feature>
<keyword evidence="3" id="KW-1185">Reference proteome</keyword>
<evidence type="ECO:0000256" key="1">
    <source>
        <dbReference type="SAM" id="Phobius"/>
    </source>
</evidence>
<comment type="caution">
    <text evidence="2">The sequence shown here is derived from an EMBL/GenBank/DDBJ whole genome shotgun (WGS) entry which is preliminary data.</text>
</comment>
<feature type="transmembrane region" description="Helical" evidence="1">
    <location>
        <begin position="23"/>
        <end position="47"/>
    </location>
</feature>
<name>A0A1Q5PLZ4_9ACTO</name>
<feature type="transmembrane region" description="Helical" evidence="1">
    <location>
        <begin position="255"/>
        <end position="280"/>
    </location>
</feature>
<gene>
    <name evidence="2" type="ORF">BM477_06345</name>
</gene>
<dbReference type="AlphaFoldDB" id="A0A1Q5PLZ4"/>
<keyword evidence="1" id="KW-0472">Membrane</keyword>
<dbReference type="Proteomes" id="UP000186465">
    <property type="component" value="Unassembled WGS sequence"/>
</dbReference>
<dbReference type="EMBL" id="MPDM01000006">
    <property type="protein sequence ID" value="OKL48078.1"/>
    <property type="molecule type" value="Genomic_DNA"/>
</dbReference>
<evidence type="ECO:0000313" key="2">
    <source>
        <dbReference type="EMBL" id="OKL48078.1"/>
    </source>
</evidence>